<dbReference type="GO" id="GO:0016787">
    <property type="term" value="F:hydrolase activity"/>
    <property type="evidence" value="ECO:0007669"/>
    <property type="project" value="UniProtKB-KW"/>
</dbReference>
<gene>
    <name evidence="3" type="ORF">ACFO6S_06180</name>
</gene>
<keyword evidence="3" id="KW-0378">Hydrolase</keyword>
<feature type="chain" id="PRO_5047225021" evidence="1">
    <location>
        <begin position="26"/>
        <end position="298"/>
    </location>
</feature>
<dbReference type="SUPFAM" id="SSF52266">
    <property type="entry name" value="SGNH hydrolase"/>
    <property type="match status" value="1"/>
</dbReference>
<feature type="domain" description="SGNH hydrolase-type esterase" evidence="2">
    <location>
        <begin position="49"/>
        <end position="287"/>
    </location>
</feature>
<dbReference type="EC" id="3.1.-.-" evidence="3"/>
<organism evidence="3 4">
    <name type="scientific">Rhodococcus kronopolitis</name>
    <dbReference type="NCBI Taxonomy" id="1460226"/>
    <lineage>
        <taxon>Bacteria</taxon>
        <taxon>Bacillati</taxon>
        <taxon>Actinomycetota</taxon>
        <taxon>Actinomycetes</taxon>
        <taxon>Mycobacteriales</taxon>
        <taxon>Nocardiaceae</taxon>
        <taxon>Rhodococcus</taxon>
    </lineage>
</organism>
<keyword evidence="1" id="KW-0732">Signal</keyword>
<evidence type="ECO:0000256" key="1">
    <source>
        <dbReference type="SAM" id="SignalP"/>
    </source>
</evidence>
<evidence type="ECO:0000313" key="3">
    <source>
        <dbReference type="EMBL" id="MFC4603270.1"/>
    </source>
</evidence>
<dbReference type="Pfam" id="PF13472">
    <property type="entry name" value="Lipase_GDSL_2"/>
    <property type="match status" value="1"/>
</dbReference>
<proteinExistence type="predicted"/>
<evidence type="ECO:0000313" key="4">
    <source>
        <dbReference type="Proteomes" id="UP001595914"/>
    </source>
</evidence>
<comment type="caution">
    <text evidence="3">The sequence shown here is derived from an EMBL/GenBank/DDBJ whole genome shotgun (WGS) entry which is preliminary data.</text>
</comment>
<evidence type="ECO:0000259" key="2">
    <source>
        <dbReference type="Pfam" id="PF13472"/>
    </source>
</evidence>
<feature type="signal peptide" evidence="1">
    <location>
        <begin position="1"/>
        <end position="25"/>
    </location>
</feature>
<protein>
    <submittedName>
        <fullName evidence="3">SGNH/GDSL hydrolase family protein</fullName>
        <ecNumber evidence="3">3.1.-.-</ecNumber>
    </submittedName>
</protein>
<accession>A0ABV9FMN0</accession>
<reference evidence="4" key="1">
    <citation type="journal article" date="2019" name="Int. J. Syst. Evol. Microbiol.">
        <title>The Global Catalogue of Microorganisms (GCM) 10K type strain sequencing project: providing services to taxonomists for standard genome sequencing and annotation.</title>
        <authorList>
            <consortium name="The Broad Institute Genomics Platform"/>
            <consortium name="The Broad Institute Genome Sequencing Center for Infectious Disease"/>
            <person name="Wu L."/>
            <person name="Ma J."/>
        </authorList>
    </citation>
    <scope>NUCLEOTIDE SEQUENCE [LARGE SCALE GENOMIC DNA]</scope>
    <source>
        <strain evidence="4">CCUG 54520</strain>
    </source>
</reference>
<keyword evidence="4" id="KW-1185">Reference proteome</keyword>
<dbReference type="RefSeq" id="WP_378415072.1">
    <property type="nucleotide sequence ID" value="NZ_JBHSFO010000002.1"/>
</dbReference>
<sequence length="298" mass="30848">MHARLLTLGVALAAAVLGIAATPAAAPVAVPAPIAAADPPPAVTYYVSLGDSVAAGYQPTTGRDEPVSYSDNLYATLRQSDPNLRFVRLGCDSETTTTMIDGGGRCAYPGARSQLDYATQFLAAHRGQVRFVTEDIGSNDIYPCLGRAPAGLPDPGCLTERLATVGANLTRINSALRAAGGDGPRYVGMNYYESQIASWRVGEPGRTRATAVASAKNLLGATIGAANSATGWQTADVAGAFASNDFGNPVDVPGHGSLPRNVATICTLTWMCSEYKDIHANPAGHRVIAATFLPLLTG</sequence>
<name>A0ABV9FMN0_9NOCA</name>
<dbReference type="Proteomes" id="UP001595914">
    <property type="component" value="Unassembled WGS sequence"/>
</dbReference>
<dbReference type="EMBL" id="JBHSFO010000002">
    <property type="protein sequence ID" value="MFC4603270.1"/>
    <property type="molecule type" value="Genomic_DNA"/>
</dbReference>
<dbReference type="InterPro" id="IPR036514">
    <property type="entry name" value="SGNH_hydro_sf"/>
</dbReference>
<dbReference type="InterPro" id="IPR013830">
    <property type="entry name" value="SGNH_hydro"/>
</dbReference>
<dbReference type="Gene3D" id="3.40.50.1110">
    <property type="entry name" value="SGNH hydrolase"/>
    <property type="match status" value="1"/>
</dbReference>